<dbReference type="STRING" id="317018.AVL63_10815"/>
<dbReference type="SUPFAM" id="SSF53474">
    <property type="entry name" value="alpha/beta-Hydrolases"/>
    <property type="match status" value="1"/>
</dbReference>
<gene>
    <name evidence="2" type="ORF">AVL63_10815</name>
    <name evidence="3" type="ORF">HNR24_002092</name>
</gene>
<dbReference type="GO" id="GO:0016787">
    <property type="term" value="F:hydrolase activity"/>
    <property type="evidence" value="ECO:0007669"/>
    <property type="project" value="InterPro"/>
</dbReference>
<proteinExistence type="predicted"/>
<dbReference type="OrthoDB" id="9801763at2"/>
<protein>
    <submittedName>
        <fullName evidence="3">Putative esterase</fullName>
    </submittedName>
</protein>
<evidence type="ECO:0000313" key="4">
    <source>
        <dbReference type="Proteomes" id="UP000054023"/>
    </source>
</evidence>
<organism evidence="2 4">
    <name type="scientific">Nesterenkonia jeotgali</name>
    <dbReference type="NCBI Taxonomy" id="317018"/>
    <lineage>
        <taxon>Bacteria</taxon>
        <taxon>Bacillati</taxon>
        <taxon>Actinomycetota</taxon>
        <taxon>Actinomycetes</taxon>
        <taxon>Micrococcales</taxon>
        <taxon>Micrococcaceae</taxon>
        <taxon>Nesterenkonia</taxon>
    </lineage>
</organism>
<evidence type="ECO:0000259" key="1">
    <source>
        <dbReference type="Pfam" id="PF02230"/>
    </source>
</evidence>
<evidence type="ECO:0000313" key="5">
    <source>
        <dbReference type="Proteomes" id="UP000546252"/>
    </source>
</evidence>
<dbReference type="InterPro" id="IPR029058">
    <property type="entry name" value="AB_hydrolase_fold"/>
</dbReference>
<dbReference type="EMBL" id="JACJIH010000001">
    <property type="protein sequence ID" value="MBA8922159.1"/>
    <property type="molecule type" value="Genomic_DNA"/>
</dbReference>
<dbReference type="Proteomes" id="UP000054023">
    <property type="component" value="Unassembled WGS sequence"/>
</dbReference>
<keyword evidence="4" id="KW-1185">Reference proteome</keyword>
<evidence type="ECO:0000313" key="3">
    <source>
        <dbReference type="EMBL" id="MBA8922159.1"/>
    </source>
</evidence>
<reference evidence="3 5" key="3">
    <citation type="submission" date="2020-08" db="EMBL/GenBank/DDBJ databases">
        <title>Sequencing the genomes of 1000 actinobacteria strains.</title>
        <authorList>
            <person name="Klenk H.-P."/>
        </authorList>
    </citation>
    <scope>NUCLEOTIDE SEQUENCE [LARGE SCALE GENOMIC DNA]</scope>
    <source>
        <strain evidence="3 5">DSM 19081</strain>
    </source>
</reference>
<feature type="domain" description="Phospholipase/carboxylesterase/thioesterase" evidence="1">
    <location>
        <begin position="100"/>
        <end position="212"/>
    </location>
</feature>
<dbReference type="RefSeq" id="WP_058887845.1">
    <property type="nucleotide sequence ID" value="NZ_BAAAKT010000004.1"/>
</dbReference>
<name>A0A0W8II52_9MICC</name>
<dbReference type="EMBL" id="LQBM01000002">
    <property type="protein sequence ID" value="KUG59610.1"/>
    <property type="molecule type" value="Genomic_DNA"/>
</dbReference>
<dbReference type="Gene3D" id="3.40.50.1820">
    <property type="entry name" value="alpha/beta hydrolase"/>
    <property type="match status" value="1"/>
</dbReference>
<sequence length="215" mass="23788">MLTHHQMDLVHHGAKPEQARLVVYGVHGRTQSPQFFIDLAQRIGVEGICWWLPSAAGHSWYPGKFMEPFESNQPQLGQALAVVEDQLWKLLATREDDGAPVVVFGFSQGACLLAEYLLTVQPAVDGALLHTGGYLGPRPRSFDAASKPGLSGRAIELFCADEDPWVPLHRVKDTAAAFEGLAAVTTLSVYRDEEHHITEDAVARIREYLRRHARG</sequence>
<reference evidence="2" key="2">
    <citation type="submission" date="2015-12" db="EMBL/GenBank/DDBJ databases">
        <authorList>
            <person name="Shamseldin A."/>
            <person name="Moawad H."/>
            <person name="Abd El-Rahim W.M."/>
            <person name="Sadowsky M.J."/>
        </authorList>
    </citation>
    <scope>NUCLEOTIDE SEQUENCE [LARGE SCALE GENOMIC DNA]</scope>
    <source>
        <strain evidence="2">CD08_7</strain>
    </source>
</reference>
<comment type="caution">
    <text evidence="2">The sequence shown here is derived from an EMBL/GenBank/DDBJ whole genome shotgun (WGS) entry which is preliminary data.</text>
</comment>
<dbReference type="InterPro" id="IPR003140">
    <property type="entry name" value="PLipase/COase/thioEstase"/>
</dbReference>
<accession>A0A0W8II52</accession>
<evidence type="ECO:0000313" key="2">
    <source>
        <dbReference type="EMBL" id="KUG59610.1"/>
    </source>
</evidence>
<dbReference type="AlphaFoldDB" id="A0A0W8II52"/>
<reference evidence="4" key="1">
    <citation type="submission" date="2015-12" db="EMBL/GenBank/DDBJ databases">
        <authorList>
            <person name="Nair G.R."/>
            <person name="Kaur G."/>
            <person name="Mayilraj S."/>
        </authorList>
    </citation>
    <scope>NUCLEOTIDE SEQUENCE [LARGE SCALE GENOMIC DNA]</scope>
    <source>
        <strain evidence="4">CD08_7</strain>
    </source>
</reference>
<dbReference type="Pfam" id="PF02230">
    <property type="entry name" value="Abhydrolase_2"/>
    <property type="match status" value="1"/>
</dbReference>
<dbReference type="Proteomes" id="UP000546252">
    <property type="component" value="Unassembled WGS sequence"/>
</dbReference>